<dbReference type="STRING" id="561180.BIFGAL_03247"/>
<evidence type="ECO:0000313" key="2">
    <source>
        <dbReference type="Proteomes" id="UP000003656"/>
    </source>
</evidence>
<dbReference type="AlphaFoldDB" id="D1NTT0"/>
<sequence>MHIIGKDIQILSREVHMNKAKTLIGALFSTVILLGFIPANANADVIPFKRCDFYLHNQWYDHGIPTLDSCRNMAQHGTVSQLRACTALTGFGITNKP</sequence>
<reference evidence="1 2" key="1">
    <citation type="submission" date="2009-11" db="EMBL/GenBank/DDBJ databases">
        <authorList>
            <person name="Weinstock G."/>
            <person name="Sodergren E."/>
            <person name="Clifton S."/>
            <person name="Fulton L."/>
            <person name="Fulton B."/>
            <person name="Courtney L."/>
            <person name="Fronick C."/>
            <person name="Harrison M."/>
            <person name="Strong C."/>
            <person name="Farmer C."/>
            <person name="Delahaunty K."/>
            <person name="Markovic C."/>
            <person name="Hall O."/>
            <person name="Minx P."/>
            <person name="Tomlinson C."/>
            <person name="Mitreva M."/>
            <person name="Nelson J."/>
            <person name="Hou S."/>
            <person name="Wollam A."/>
            <person name="Pepin K.H."/>
            <person name="Johnson M."/>
            <person name="Bhonagiri V."/>
            <person name="Nash W.E."/>
            <person name="Warren W."/>
            <person name="Chinwalla A."/>
            <person name="Mardis E.R."/>
            <person name="Wilson R.K."/>
        </authorList>
    </citation>
    <scope>NUCLEOTIDE SEQUENCE [LARGE SCALE GENOMIC DNA]</scope>
    <source>
        <strain evidence="1 2">DSM 20093</strain>
    </source>
</reference>
<protein>
    <submittedName>
        <fullName evidence="1">Uncharacterized protein</fullName>
    </submittedName>
</protein>
<dbReference type="Proteomes" id="UP000003656">
    <property type="component" value="Unassembled WGS sequence"/>
</dbReference>
<evidence type="ECO:0000313" key="1">
    <source>
        <dbReference type="EMBL" id="EFA23134.1"/>
    </source>
</evidence>
<organism evidence="1 2">
    <name type="scientific">Bifidobacterium gallicum DSM 20093 = LMG 11596</name>
    <dbReference type="NCBI Taxonomy" id="561180"/>
    <lineage>
        <taxon>Bacteria</taxon>
        <taxon>Bacillati</taxon>
        <taxon>Actinomycetota</taxon>
        <taxon>Actinomycetes</taxon>
        <taxon>Bifidobacteriales</taxon>
        <taxon>Bifidobacteriaceae</taxon>
        <taxon>Bifidobacterium</taxon>
    </lineage>
</organism>
<proteinExistence type="predicted"/>
<dbReference type="EMBL" id="ABXB03000002">
    <property type="protein sequence ID" value="EFA23134.1"/>
    <property type="molecule type" value="Genomic_DNA"/>
</dbReference>
<name>D1NTT0_9BIFI</name>
<accession>D1NTT0</accession>
<gene>
    <name evidence="1" type="ORF">BIFGAL_03247</name>
</gene>
<comment type="caution">
    <text evidence="1">The sequence shown here is derived from an EMBL/GenBank/DDBJ whole genome shotgun (WGS) entry which is preliminary data.</text>
</comment>